<sequence length="189" mass="21913">MLIRHYFPLIIIDVVEVDQTVIELARDFFKLAEQTMNKYFHIIADDGYRYVNETAYRYDMIFIDAFLEDTIPSQINNRQFFLKLHEILHDDGCLITNVNIPTTIAFNRIVQTLSSIFESNILLAHTNTIENARVIISGNEPSLRLISSKTETIRQAERFEIDACLEFSLSRLISVAYQGLINNTTLKNF</sequence>
<evidence type="ECO:0000256" key="2">
    <source>
        <dbReference type="ARBA" id="ARBA00022679"/>
    </source>
</evidence>
<accession>A0A814KCQ9</accession>
<dbReference type="OrthoDB" id="411785at2759"/>
<keyword evidence="8" id="KW-1185">Reference proteome</keyword>
<dbReference type="Pfam" id="PF01564">
    <property type="entry name" value="Spermine_synth"/>
    <property type="match status" value="1"/>
</dbReference>
<protein>
    <recommendedName>
        <fullName evidence="5">PABS domain-containing protein</fullName>
    </recommendedName>
</protein>
<evidence type="ECO:0000313" key="6">
    <source>
        <dbReference type="EMBL" id="CAF1049740.1"/>
    </source>
</evidence>
<comment type="caution">
    <text evidence="6">The sequence shown here is derived from an EMBL/GenBank/DDBJ whole genome shotgun (WGS) entry which is preliminary data.</text>
</comment>
<feature type="domain" description="PABS" evidence="5">
    <location>
        <begin position="1"/>
        <end position="148"/>
    </location>
</feature>
<evidence type="ECO:0000313" key="7">
    <source>
        <dbReference type="EMBL" id="CAF1142305.1"/>
    </source>
</evidence>
<dbReference type="SUPFAM" id="SSF53335">
    <property type="entry name" value="S-adenosyl-L-methionine-dependent methyltransferases"/>
    <property type="match status" value="1"/>
</dbReference>
<keyword evidence="2 4" id="KW-0808">Transferase</keyword>
<dbReference type="PROSITE" id="PS51006">
    <property type="entry name" value="PABS_2"/>
    <property type="match status" value="1"/>
</dbReference>
<dbReference type="PANTHER" id="PTHR43317:SF1">
    <property type="entry name" value="THERMOSPERMINE SYNTHASE ACAULIS5"/>
    <property type="match status" value="1"/>
</dbReference>
<dbReference type="PANTHER" id="PTHR43317">
    <property type="entry name" value="THERMOSPERMINE SYNTHASE ACAULIS5"/>
    <property type="match status" value="1"/>
</dbReference>
<gene>
    <name evidence="7" type="ORF">BJG266_LOCUS23617</name>
    <name evidence="6" type="ORF">QVE165_LOCUS17548</name>
</gene>
<dbReference type="NCBIfam" id="NF037959">
    <property type="entry name" value="MFS_SpdSyn"/>
    <property type="match status" value="1"/>
</dbReference>
<reference evidence="6" key="1">
    <citation type="submission" date="2021-02" db="EMBL/GenBank/DDBJ databases">
        <authorList>
            <person name="Nowell W R."/>
        </authorList>
    </citation>
    <scope>NUCLEOTIDE SEQUENCE</scope>
</reference>
<proteinExistence type="inferred from homology"/>
<dbReference type="InterPro" id="IPR030374">
    <property type="entry name" value="PABS"/>
</dbReference>
<dbReference type="GO" id="GO:0006596">
    <property type="term" value="P:polyamine biosynthetic process"/>
    <property type="evidence" value="ECO:0007669"/>
    <property type="project" value="UniProtKB-UniRule"/>
</dbReference>
<evidence type="ECO:0000259" key="5">
    <source>
        <dbReference type="PROSITE" id="PS51006"/>
    </source>
</evidence>
<feature type="active site" description="Proton acceptor" evidence="4">
    <location>
        <position position="64"/>
    </location>
</feature>
<dbReference type="AlphaFoldDB" id="A0A814KCQ9"/>
<keyword evidence="3 4" id="KW-0620">Polyamine biosynthesis</keyword>
<dbReference type="EMBL" id="CAJNOI010000159">
    <property type="protein sequence ID" value="CAF1142305.1"/>
    <property type="molecule type" value="Genomic_DNA"/>
</dbReference>
<dbReference type="Proteomes" id="UP000663877">
    <property type="component" value="Unassembled WGS sequence"/>
</dbReference>
<name>A0A814KCQ9_9BILA</name>
<dbReference type="InterPro" id="IPR029063">
    <property type="entry name" value="SAM-dependent_MTases_sf"/>
</dbReference>
<evidence type="ECO:0000256" key="1">
    <source>
        <dbReference type="ARBA" id="ARBA00007867"/>
    </source>
</evidence>
<organism evidence="6 8">
    <name type="scientific">Adineta steineri</name>
    <dbReference type="NCBI Taxonomy" id="433720"/>
    <lineage>
        <taxon>Eukaryota</taxon>
        <taxon>Metazoa</taxon>
        <taxon>Spiralia</taxon>
        <taxon>Gnathifera</taxon>
        <taxon>Rotifera</taxon>
        <taxon>Eurotatoria</taxon>
        <taxon>Bdelloidea</taxon>
        <taxon>Adinetida</taxon>
        <taxon>Adinetidae</taxon>
        <taxon>Adineta</taxon>
    </lineage>
</organism>
<evidence type="ECO:0000256" key="4">
    <source>
        <dbReference type="PROSITE-ProRule" id="PRU00354"/>
    </source>
</evidence>
<dbReference type="EMBL" id="CAJNOM010000101">
    <property type="protein sequence ID" value="CAF1049740.1"/>
    <property type="molecule type" value="Genomic_DNA"/>
</dbReference>
<evidence type="ECO:0000313" key="8">
    <source>
        <dbReference type="Proteomes" id="UP000663832"/>
    </source>
</evidence>
<dbReference type="Gene3D" id="3.40.50.150">
    <property type="entry name" value="Vaccinia Virus protein VP39"/>
    <property type="match status" value="1"/>
</dbReference>
<comment type="similarity">
    <text evidence="1">Belongs to the spermidine/spermine synthase family.</text>
</comment>
<dbReference type="GO" id="GO:0016740">
    <property type="term" value="F:transferase activity"/>
    <property type="evidence" value="ECO:0007669"/>
    <property type="project" value="UniProtKB-UniRule"/>
</dbReference>
<dbReference type="Proteomes" id="UP000663832">
    <property type="component" value="Unassembled WGS sequence"/>
</dbReference>
<evidence type="ECO:0000256" key="3">
    <source>
        <dbReference type="ARBA" id="ARBA00023115"/>
    </source>
</evidence>